<gene>
    <name evidence="1" type="ORF">KMZ68_06355</name>
</gene>
<proteinExistence type="predicted"/>
<dbReference type="AlphaFoldDB" id="A0A975NSY6"/>
<dbReference type="EMBL" id="CP076135">
    <property type="protein sequence ID" value="QWG20763.1"/>
    <property type="molecule type" value="Genomic_DNA"/>
</dbReference>
<evidence type="ECO:0000313" key="1">
    <source>
        <dbReference type="EMBL" id="QWG20763.1"/>
    </source>
</evidence>
<sequence>MPQELRSIQVLVRFLLRMAILTAFAAFGGVGFGTSLAALLWMAAILGAVVGAIKREPPFDAVLNHWDEMMAYTALCCLVSGFNQSVPV</sequence>
<organism evidence="1 2">
    <name type="scientific">Bradyrhizobium sediminis</name>
    <dbReference type="NCBI Taxonomy" id="2840469"/>
    <lineage>
        <taxon>Bacteria</taxon>
        <taxon>Pseudomonadati</taxon>
        <taxon>Pseudomonadota</taxon>
        <taxon>Alphaproteobacteria</taxon>
        <taxon>Hyphomicrobiales</taxon>
        <taxon>Nitrobacteraceae</taxon>
        <taxon>Bradyrhizobium</taxon>
    </lineage>
</organism>
<evidence type="ECO:0000313" key="2">
    <source>
        <dbReference type="Proteomes" id="UP000680805"/>
    </source>
</evidence>
<accession>A0A975NSY6</accession>
<name>A0A975NSY6_9BRAD</name>
<dbReference type="KEGG" id="bsei:KMZ68_06355"/>
<reference evidence="1" key="1">
    <citation type="submission" date="2021-06" db="EMBL/GenBank/DDBJ databases">
        <title>Bradyrhizobium sp. S2-11-2 Genome sequencing.</title>
        <authorList>
            <person name="Jin L."/>
        </authorList>
    </citation>
    <scope>NUCLEOTIDE SEQUENCE</scope>
    <source>
        <strain evidence="1">S2-11-2</strain>
    </source>
</reference>
<protein>
    <submittedName>
        <fullName evidence="1">Uncharacterized protein</fullName>
    </submittedName>
</protein>
<dbReference type="Proteomes" id="UP000680805">
    <property type="component" value="Chromosome"/>
</dbReference>